<dbReference type="InterPro" id="IPR003593">
    <property type="entry name" value="AAA+_ATPase"/>
</dbReference>
<evidence type="ECO:0000313" key="3">
    <source>
        <dbReference type="Proteomes" id="UP001438292"/>
    </source>
</evidence>
<keyword evidence="2" id="KW-0067">ATP-binding</keyword>
<dbReference type="SUPFAM" id="SSF52540">
    <property type="entry name" value="P-loop containing nucleoside triphosphate hydrolases"/>
    <property type="match status" value="1"/>
</dbReference>
<evidence type="ECO:0000259" key="1">
    <source>
        <dbReference type="SMART" id="SM00382"/>
    </source>
</evidence>
<keyword evidence="2" id="KW-0547">Nucleotide-binding</keyword>
<feature type="domain" description="AAA+ ATPase" evidence="1">
    <location>
        <begin position="109"/>
        <end position="231"/>
    </location>
</feature>
<name>A0ABV0HAZ0_9NEIS</name>
<accession>A0ABV0HAZ0</accession>
<comment type="caution">
    <text evidence="2">The sequence shown here is derived from an EMBL/GenBank/DDBJ whole genome shotgun (WGS) entry which is preliminary data.</text>
</comment>
<protein>
    <submittedName>
        <fullName evidence="2">ATP-binding protein</fullName>
    </submittedName>
</protein>
<dbReference type="GO" id="GO:0005524">
    <property type="term" value="F:ATP binding"/>
    <property type="evidence" value="ECO:0007669"/>
    <property type="project" value="UniProtKB-KW"/>
</dbReference>
<dbReference type="InterPro" id="IPR027417">
    <property type="entry name" value="P-loop_NTPase"/>
</dbReference>
<dbReference type="CDD" id="cd00009">
    <property type="entry name" value="AAA"/>
    <property type="match status" value="1"/>
</dbReference>
<dbReference type="Pfam" id="PF01695">
    <property type="entry name" value="IstB_IS21"/>
    <property type="match status" value="1"/>
</dbReference>
<dbReference type="InterPro" id="IPR002611">
    <property type="entry name" value="IstB_ATP-bd"/>
</dbReference>
<reference evidence="2 3" key="1">
    <citation type="submission" date="2024-05" db="EMBL/GenBank/DDBJ databases">
        <authorList>
            <person name="De Oliveira J.P."/>
            <person name="Noriler S.A."/>
            <person name="De Oliveira A.G."/>
            <person name="Sipoli D.S."/>
        </authorList>
    </citation>
    <scope>NUCLEOTIDE SEQUENCE [LARGE SCALE GENOMIC DNA]</scope>
    <source>
        <strain evidence="2 3">LABIM186</strain>
    </source>
</reference>
<organism evidence="2 3">
    <name type="scientific">Chromobacterium piscinae</name>
    <dbReference type="NCBI Taxonomy" id="686831"/>
    <lineage>
        <taxon>Bacteria</taxon>
        <taxon>Pseudomonadati</taxon>
        <taxon>Pseudomonadota</taxon>
        <taxon>Betaproteobacteria</taxon>
        <taxon>Neisseriales</taxon>
        <taxon>Chromobacteriaceae</taxon>
        <taxon>Chromobacterium</taxon>
    </lineage>
</organism>
<dbReference type="EMBL" id="JBDQQU010000017">
    <property type="protein sequence ID" value="MEO3956218.1"/>
    <property type="molecule type" value="Genomic_DNA"/>
</dbReference>
<sequence>MDGLNKALRYFDGLTVLGRMVPAMGVCAVHGEFGAELLPGREPICLKCSHERERERRMQERREMLLQGCGIPGRYRQAKFRDLQPVCEAQAAVIEAFKGWVAWVGRDRNAGNVVITGGPGTGKTHMASAATLNLIGHRGLGVRYVTADQMRTEICETWGRPGRSEHAELSRFAAYPVLIIDEVEILDPNGHGLRYLNRVVDSRSAEGLPTVYISNQTKDGLRDMIGYRAVSRMYENALILQCSWGDYRDRRLAG</sequence>
<dbReference type="SMART" id="SM00382">
    <property type="entry name" value="AAA"/>
    <property type="match status" value="1"/>
</dbReference>
<keyword evidence="3" id="KW-1185">Reference proteome</keyword>
<dbReference type="PANTHER" id="PTHR30050">
    <property type="entry name" value="CHROMOSOMAL REPLICATION INITIATOR PROTEIN DNAA"/>
    <property type="match status" value="1"/>
</dbReference>
<dbReference type="PANTHER" id="PTHR30050:SF4">
    <property type="entry name" value="ATP-BINDING PROTEIN RV3427C IN INSERTION SEQUENCE-RELATED"/>
    <property type="match status" value="1"/>
</dbReference>
<dbReference type="Proteomes" id="UP001438292">
    <property type="component" value="Unassembled WGS sequence"/>
</dbReference>
<gene>
    <name evidence="2" type="ORF">ABH309_17395</name>
</gene>
<dbReference type="RefSeq" id="WP_346196149.1">
    <property type="nucleotide sequence ID" value="NZ_JBDJHV010000034.1"/>
</dbReference>
<dbReference type="Gene3D" id="3.40.50.300">
    <property type="entry name" value="P-loop containing nucleotide triphosphate hydrolases"/>
    <property type="match status" value="1"/>
</dbReference>
<proteinExistence type="predicted"/>
<evidence type="ECO:0000313" key="2">
    <source>
        <dbReference type="EMBL" id="MEO3956218.1"/>
    </source>
</evidence>